<evidence type="ECO:0008006" key="7">
    <source>
        <dbReference type="Google" id="ProtNLM"/>
    </source>
</evidence>
<evidence type="ECO:0000313" key="5">
    <source>
        <dbReference type="Proteomes" id="UP000541583"/>
    </source>
</evidence>
<dbReference type="EMBL" id="JACHCA010000012">
    <property type="protein sequence ID" value="MBB6129908.1"/>
    <property type="molecule type" value="Genomic_DNA"/>
</dbReference>
<keyword evidence="2" id="KW-0732">Signal</keyword>
<evidence type="ECO:0000256" key="2">
    <source>
        <dbReference type="SAM" id="SignalP"/>
    </source>
</evidence>
<dbReference type="InterPro" id="IPR033131">
    <property type="entry name" value="Pectinesterase_Asp_AS"/>
</dbReference>
<dbReference type="STRING" id="354630.SAMN05421821_102483"/>
<evidence type="ECO:0000313" key="6">
    <source>
        <dbReference type="Proteomes" id="UP000548326"/>
    </source>
</evidence>
<dbReference type="EMBL" id="JACHCB010000002">
    <property type="protein sequence ID" value="MBB6108280.1"/>
    <property type="molecule type" value="Genomic_DNA"/>
</dbReference>
<sequence length="223" mass="24971">MNKFITCFTALVLACLTAHAQVIHDVQGNPYMEQSYTEVEGNPLLINSWVEGAIDFVNGKTVTSKVKYDLVKDALLFQNKSDTTALYFVEPVKAFKLNSPVGEESDILLPIFNSGYPAIDSQTPASFYQVIAGGKTQLLKHYRKVIRTDQAFNSATATKTFVLTDIYYLFANNQISRIKPNQKSILTALSDKTEQLKAYMKSNAVDYKSDVSLAKLFNYYNSL</sequence>
<feature type="signal peptide" evidence="2">
    <location>
        <begin position="1"/>
        <end position="20"/>
    </location>
</feature>
<dbReference type="RefSeq" id="WP_139332217.1">
    <property type="nucleotide sequence ID" value="NZ_FTMG01000002.1"/>
</dbReference>
<accession>A0A1N6ST14</accession>
<evidence type="ECO:0000313" key="4">
    <source>
        <dbReference type="EMBL" id="MBB6129908.1"/>
    </source>
</evidence>
<gene>
    <name evidence="4" type="ORF">HDF22_004045</name>
    <name evidence="3" type="ORF">HDF23_001015</name>
</gene>
<evidence type="ECO:0000313" key="3">
    <source>
        <dbReference type="EMBL" id="MBB6108280.1"/>
    </source>
</evidence>
<feature type="chain" id="PRO_5044563073" description="DUF4369 domain-containing protein" evidence="2">
    <location>
        <begin position="21"/>
        <end position="223"/>
    </location>
</feature>
<name>A0A1N6ST14_9SPHI</name>
<reference evidence="5 6" key="1">
    <citation type="submission" date="2020-08" db="EMBL/GenBank/DDBJ databases">
        <title>Genomic Encyclopedia of Type Strains, Phase IV (KMG-V): Genome sequencing to study the core and pangenomes of soil and plant-associated prokaryotes.</title>
        <authorList>
            <person name="Whitman W."/>
        </authorList>
    </citation>
    <scope>NUCLEOTIDE SEQUENCE [LARGE SCALE GENOMIC DNA]</scope>
    <source>
        <strain evidence="3 5">ANJLi2</strain>
        <strain evidence="4 6">MP601</strain>
    </source>
</reference>
<keyword evidence="5" id="KW-1185">Reference proteome</keyword>
<proteinExistence type="predicted"/>
<evidence type="ECO:0000256" key="1">
    <source>
        <dbReference type="PROSITE-ProRule" id="PRU10040"/>
    </source>
</evidence>
<feature type="active site" evidence="1">
    <location>
        <position position="55"/>
    </location>
</feature>
<dbReference type="OrthoDB" id="680837at2"/>
<dbReference type="Proteomes" id="UP000548326">
    <property type="component" value="Unassembled WGS sequence"/>
</dbReference>
<protein>
    <recommendedName>
        <fullName evidence="7">DUF4369 domain-containing protein</fullName>
    </recommendedName>
</protein>
<dbReference type="Proteomes" id="UP000541583">
    <property type="component" value="Unassembled WGS sequence"/>
</dbReference>
<dbReference type="AlphaFoldDB" id="A0A1N6ST14"/>
<organism evidence="4 6">
    <name type="scientific">Mucilaginibacter lappiensis</name>
    <dbReference type="NCBI Taxonomy" id="354630"/>
    <lineage>
        <taxon>Bacteria</taxon>
        <taxon>Pseudomonadati</taxon>
        <taxon>Bacteroidota</taxon>
        <taxon>Sphingobacteriia</taxon>
        <taxon>Sphingobacteriales</taxon>
        <taxon>Sphingobacteriaceae</taxon>
        <taxon>Mucilaginibacter</taxon>
    </lineage>
</organism>
<dbReference type="PROSITE" id="PS51257">
    <property type="entry name" value="PROKAR_LIPOPROTEIN"/>
    <property type="match status" value="1"/>
</dbReference>
<comment type="caution">
    <text evidence="4">The sequence shown here is derived from an EMBL/GenBank/DDBJ whole genome shotgun (WGS) entry which is preliminary data.</text>
</comment>
<dbReference type="PROSITE" id="PS00503">
    <property type="entry name" value="PECTINESTERASE_2"/>
    <property type="match status" value="1"/>
</dbReference>